<comment type="subunit">
    <text evidence="1">Component of the NuA4 histone acetyltransferase complex.</text>
</comment>
<accession>A0ABR3XVU5</accession>
<dbReference type="Proteomes" id="UP001583177">
    <property type="component" value="Unassembled WGS sequence"/>
</dbReference>
<organism evidence="7 8">
    <name type="scientific">Diaporthe australafricana</name>
    <dbReference type="NCBI Taxonomy" id="127596"/>
    <lineage>
        <taxon>Eukaryota</taxon>
        <taxon>Fungi</taxon>
        <taxon>Dikarya</taxon>
        <taxon>Ascomycota</taxon>
        <taxon>Pezizomycotina</taxon>
        <taxon>Sordariomycetes</taxon>
        <taxon>Sordariomycetidae</taxon>
        <taxon>Diaporthales</taxon>
        <taxon>Diaporthaceae</taxon>
        <taxon>Diaporthe</taxon>
    </lineage>
</organism>
<dbReference type="InterPro" id="IPR016197">
    <property type="entry name" value="Chromo-like_dom_sf"/>
</dbReference>
<feature type="domain" description="Chromo" evidence="6">
    <location>
        <begin position="536"/>
        <end position="580"/>
    </location>
</feature>
<evidence type="ECO:0000256" key="2">
    <source>
        <dbReference type="ARBA" id="ARBA00022737"/>
    </source>
</evidence>
<dbReference type="Gene3D" id="2.40.50.40">
    <property type="match status" value="1"/>
</dbReference>
<feature type="repeat" description="ANK" evidence="4">
    <location>
        <begin position="57"/>
        <end position="89"/>
    </location>
</feature>
<dbReference type="InterPro" id="IPR002110">
    <property type="entry name" value="Ankyrin_rpt"/>
</dbReference>
<protein>
    <recommendedName>
        <fullName evidence="6">Chromo domain-containing protein</fullName>
    </recommendedName>
</protein>
<evidence type="ECO:0000256" key="3">
    <source>
        <dbReference type="ARBA" id="ARBA00023043"/>
    </source>
</evidence>
<dbReference type="EMBL" id="JAWRVE010000008">
    <property type="protein sequence ID" value="KAL1880135.1"/>
    <property type="molecule type" value="Genomic_DNA"/>
</dbReference>
<dbReference type="PROSITE" id="PS50088">
    <property type="entry name" value="ANK_REPEAT"/>
    <property type="match status" value="1"/>
</dbReference>
<feature type="compositionally biased region" description="Basic and acidic residues" evidence="5">
    <location>
        <begin position="415"/>
        <end position="424"/>
    </location>
</feature>
<dbReference type="Gene3D" id="1.25.40.20">
    <property type="entry name" value="Ankyrin repeat-containing domain"/>
    <property type="match status" value="1"/>
</dbReference>
<evidence type="ECO:0000313" key="7">
    <source>
        <dbReference type="EMBL" id="KAL1880135.1"/>
    </source>
</evidence>
<dbReference type="SMART" id="SM00248">
    <property type="entry name" value="ANK"/>
    <property type="match status" value="2"/>
</dbReference>
<dbReference type="SMART" id="SM00298">
    <property type="entry name" value="CHROMO"/>
    <property type="match status" value="1"/>
</dbReference>
<reference evidence="7 8" key="1">
    <citation type="journal article" date="2024" name="IMA Fungus">
        <title>IMA Genome - F19 : A genome assembly and annotation guide to empower mycologists, including annotated draft genome sequences of Ceratocystis pirilliformis, Diaporthe australafricana, Fusarium ophioides, Paecilomyces lecythidis, and Sporothrix stenoceras.</title>
        <authorList>
            <person name="Aylward J."/>
            <person name="Wilson A.M."/>
            <person name="Visagie C.M."/>
            <person name="Spraker J."/>
            <person name="Barnes I."/>
            <person name="Buitendag C."/>
            <person name="Ceriani C."/>
            <person name="Del Mar Angel L."/>
            <person name="du Plessis D."/>
            <person name="Fuchs T."/>
            <person name="Gasser K."/>
            <person name="Kramer D."/>
            <person name="Li W."/>
            <person name="Munsamy K."/>
            <person name="Piso A."/>
            <person name="Price J.L."/>
            <person name="Sonnekus B."/>
            <person name="Thomas C."/>
            <person name="van der Nest A."/>
            <person name="van Dijk A."/>
            <person name="van Heerden A."/>
            <person name="van Vuuren N."/>
            <person name="Yilmaz N."/>
            <person name="Duong T.A."/>
            <person name="van der Merwe N.A."/>
            <person name="Wingfield M.J."/>
            <person name="Wingfield B.D."/>
        </authorList>
    </citation>
    <scope>NUCLEOTIDE SEQUENCE [LARGE SCALE GENOMIC DNA]</scope>
    <source>
        <strain evidence="7 8">CMW 18300</strain>
    </source>
</reference>
<sequence>MATDLEAASTSGLTVTSESALLDDLNPLHVAVLKGNYAEVRGLIANGDVGVDSRSATGSTPIMLAALYGHYRIFELLSRKDVHTNKKDAQGLNALDYAKHSTFTEELCRRYKGIAFNSPNHGGQVHIRNRLKILKRERERGRDKGRNRRGQVPVQKVLRLLKRERERGRCQGLAEAQQALTQTPQVSSHDTGRTGFIRSKDEKFLEYVEIRCLASTMVNQRLERKATAIMRGVNEDGTDTFAVSGWSGLHGENILNNQDYTSLVRQTCAIYDFVLPGYPSDGSFVGDPAKKKGAFFSCHAEKQLGIYVFLKSLSKVLNTKAITTSNIAALSKQLEKLPARLSHTTIELDHEPCQNCLDFLDLLRSKAGLVIVCEVREWYTYGQRQKIRFRPDGSYEPVSGADDADVMEDEIDAHKRDGTLKDEPQGDTAEGKPSSPIRRVAKGPQPSVREPLGWVKKGSPVHEEPKPSKKDYAFFNVTPPSQKVSSLLTPRSHFEPHDYLAGIPPVPVSPSPGGVLSAFGSEDCMDGENPPLSQEFGVDEILDSKETRDDGRVYRVKWENYSHEYNSWEKEGHLANALAPLASSGRNFTRPLDRRVILESSES</sequence>
<dbReference type="PANTHER" id="PTHR24198">
    <property type="entry name" value="ANKYRIN REPEAT AND PROTEIN KINASE DOMAIN-CONTAINING PROTEIN"/>
    <property type="match status" value="1"/>
</dbReference>
<dbReference type="PANTHER" id="PTHR24198:SF165">
    <property type="entry name" value="ANKYRIN REPEAT-CONTAINING PROTEIN-RELATED"/>
    <property type="match status" value="1"/>
</dbReference>
<dbReference type="InterPro" id="IPR000953">
    <property type="entry name" value="Chromo/chromo_shadow_dom"/>
</dbReference>
<keyword evidence="3 4" id="KW-0040">ANK repeat</keyword>
<gene>
    <name evidence="7" type="ORF">Daus18300_001498</name>
</gene>
<dbReference type="InterPro" id="IPR023780">
    <property type="entry name" value="Chromo_domain"/>
</dbReference>
<dbReference type="Pfam" id="PF00385">
    <property type="entry name" value="Chromo"/>
    <property type="match status" value="1"/>
</dbReference>
<feature type="compositionally biased region" description="Basic and acidic residues" evidence="5">
    <location>
        <begin position="460"/>
        <end position="472"/>
    </location>
</feature>
<dbReference type="PROSITE" id="PS50013">
    <property type="entry name" value="CHROMO_2"/>
    <property type="match status" value="1"/>
</dbReference>
<dbReference type="InterPro" id="IPR057517">
    <property type="entry name" value="SsdA-like_C"/>
</dbReference>
<dbReference type="SUPFAM" id="SSF54160">
    <property type="entry name" value="Chromo domain-like"/>
    <property type="match status" value="1"/>
</dbReference>
<name>A0ABR3XVU5_9PEZI</name>
<feature type="region of interest" description="Disordered" evidence="5">
    <location>
        <begin position="513"/>
        <end position="534"/>
    </location>
</feature>
<evidence type="ECO:0000256" key="4">
    <source>
        <dbReference type="PROSITE-ProRule" id="PRU00023"/>
    </source>
</evidence>
<dbReference type="Pfam" id="PF24120">
    <property type="entry name" value="SsdA_C"/>
    <property type="match status" value="1"/>
</dbReference>
<dbReference type="Pfam" id="PF12796">
    <property type="entry name" value="Ank_2"/>
    <property type="match status" value="1"/>
</dbReference>
<proteinExistence type="predicted"/>
<feature type="region of interest" description="Disordered" evidence="5">
    <location>
        <begin position="415"/>
        <end position="475"/>
    </location>
</feature>
<keyword evidence="8" id="KW-1185">Reference proteome</keyword>
<comment type="caution">
    <text evidence="7">The sequence shown here is derived from an EMBL/GenBank/DDBJ whole genome shotgun (WGS) entry which is preliminary data.</text>
</comment>
<dbReference type="InterPro" id="IPR036770">
    <property type="entry name" value="Ankyrin_rpt-contain_sf"/>
</dbReference>
<keyword evidence="2" id="KW-0677">Repeat</keyword>
<evidence type="ECO:0000313" key="8">
    <source>
        <dbReference type="Proteomes" id="UP001583177"/>
    </source>
</evidence>
<dbReference type="CDD" id="cd00024">
    <property type="entry name" value="CD_CSD"/>
    <property type="match status" value="1"/>
</dbReference>
<evidence type="ECO:0000256" key="1">
    <source>
        <dbReference type="ARBA" id="ARBA00011353"/>
    </source>
</evidence>
<evidence type="ECO:0000259" key="6">
    <source>
        <dbReference type="PROSITE" id="PS50013"/>
    </source>
</evidence>
<evidence type="ECO:0000256" key="5">
    <source>
        <dbReference type="SAM" id="MobiDB-lite"/>
    </source>
</evidence>
<dbReference type="SUPFAM" id="SSF48403">
    <property type="entry name" value="Ankyrin repeat"/>
    <property type="match status" value="1"/>
</dbReference>